<name>A0A8B7JIE6_9AVES</name>
<evidence type="ECO:0000313" key="7">
    <source>
        <dbReference type="Proteomes" id="UP001652627"/>
    </source>
</evidence>
<dbReference type="InterPro" id="IPR007237">
    <property type="entry name" value="CD20-like"/>
</dbReference>
<accession>A0A8B7JIE6</accession>
<comment type="similarity">
    <text evidence="2">Belongs to the MS4A family.</text>
</comment>
<keyword evidence="7" id="KW-1185">Reference proteome</keyword>
<dbReference type="InterPro" id="IPR030417">
    <property type="entry name" value="MS4A"/>
</dbReference>
<feature type="transmembrane region" description="Helical" evidence="6">
    <location>
        <begin position="175"/>
        <end position="199"/>
    </location>
</feature>
<evidence type="ECO:0000256" key="6">
    <source>
        <dbReference type="SAM" id="Phobius"/>
    </source>
</evidence>
<dbReference type="Pfam" id="PF04103">
    <property type="entry name" value="CD20"/>
    <property type="match status" value="1"/>
</dbReference>
<organism evidence="7 8">
    <name type="scientific">Apteryx mantelli</name>
    <name type="common">North Island brown kiwi</name>
    <dbReference type="NCBI Taxonomy" id="2696672"/>
    <lineage>
        <taxon>Eukaryota</taxon>
        <taxon>Metazoa</taxon>
        <taxon>Chordata</taxon>
        <taxon>Craniata</taxon>
        <taxon>Vertebrata</taxon>
        <taxon>Euteleostomi</taxon>
        <taxon>Archelosauria</taxon>
        <taxon>Archosauria</taxon>
        <taxon>Dinosauria</taxon>
        <taxon>Saurischia</taxon>
        <taxon>Theropoda</taxon>
        <taxon>Coelurosauria</taxon>
        <taxon>Aves</taxon>
        <taxon>Palaeognathae</taxon>
        <taxon>Apterygiformes</taxon>
        <taxon>Apterygidae</taxon>
        <taxon>Apteryx</taxon>
    </lineage>
</organism>
<keyword evidence="4 6" id="KW-1133">Transmembrane helix</keyword>
<dbReference type="KEGG" id="aam:106494995"/>
<gene>
    <name evidence="8" type="primary">LOC106494995</name>
</gene>
<keyword evidence="3 6" id="KW-0812">Transmembrane</keyword>
<evidence type="ECO:0000256" key="2">
    <source>
        <dbReference type="ARBA" id="ARBA00009565"/>
    </source>
</evidence>
<dbReference type="PANTHER" id="PTHR23320">
    <property type="entry name" value="MEMBRANE-SPANNING 4-DOMAINS SUBFAMILY A MS4A -RELATED"/>
    <property type="match status" value="1"/>
</dbReference>
<dbReference type="GeneID" id="106494995"/>
<evidence type="ECO:0000256" key="1">
    <source>
        <dbReference type="ARBA" id="ARBA00004141"/>
    </source>
</evidence>
<evidence type="ECO:0000313" key="8">
    <source>
        <dbReference type="RefSeq" id="XP_013810835.1"/>
    </source>
</evidence>
<dbReference type="Proteomes" id="UP001652627">
    <property type="component" value="Chromosome 4"/>
</dbReference>
<evidence type="ECO:0000256" key="5">
    <source>
        <dbReference type="ARBA" id="ARBA00023136"/>
    </source>
</evidence>
<keyword evidence="5 6" id="KW-0472">Membrane</keyword>
<feature type="transmembrane region" description="Helical" evidence="6">
    <location>
        <begin position="114"/>
        <end position="136"/>
    </location>
</feature>
<dbReference type="GO" id="GO:0016020">
    <property type="term" value="C:membrane"/>
    <property type="evidence" value="ECO:0007669"/>
    <property type="project" value="UniProtKB-SubCell"/>
</dbReference>
<dbReference type="RefSeq" id="XP_013810835.1">
    <property type="nucleotide sequence ID" value="XM_013955381.2"/>
</dbReference>
<dbReference type="OrthoDB" id="10071849at2759"/>
<proteinExistence type="inferred from homology"/>
<evidence type="ECO:0000256" key="3">
    <source>
        <dbReference type="ARBA" id="ARBA00022692"/>
    </source>
</evidence>
<comment type="subcellular location">
    <subcellularLocation>
        <location evidence="1">Membrane</location>
        <topology evidence="1">Multi-pass membrane protein</topology>
    </subcellularLocation>
</comment>
<sequence>MAATVTDSGGVRIIMEVIPATDTPAAQQASSSSLSTPVASSFRVHSFRRAQPKALGAIHIVTGIIRFCSGIILTTAERDIPSITVASGVLFWLGLLLLVTGSLLVESGKRENILLVKTCCIFSTGVVLSTLVATIVHATAITTNLPGCEHNWPHQLRGEDCFYTDRKILSDGLNLTFIIFCLLEFCIAVAALTFGYAAIKQHNYKHMVRMDPHRGLDVVMRLPWDG</sequence>
<feature type="transmembrane region" description="Helical" evidence="6">
    <location>
        <begin position="54"/>
        <end position="76"/>
    </location>
</feature>
<evidence type="ECO:0000256" key="4">
    <source>
        <dbReference type="ARBA" id="ARBA00022989"/>
    </source>
</evidence>
<reference evidence="8" key="1">
    <citation type="submission" date="2025-08" db="UniProtKB">
        <authorList>
            <consortium name="RefSeq"/>
        </authorList>
    </citation>
    <scope>IDENTIFICATION</scope>
    <source>
        <tissue evidence="8">Blood</tissue>
    </source>
</reference>
<dbReference type="PANTHER" id="PTHR23320:SF128">
    <property type="entry name" value="MEMBRANE-SPANNING 4-DOMAINS SUBFAMILY A MEMBER 4A"/>
    <property type="match status" value="1"/>
</dbReference>
<protein>
    <submittedName>
        <fullName evidence="8">Membrane-spanning 4-domains subfamily A member 4D-like</fullName>
    </submittedName>
</protein>
<feature type="transmembrane region" description="Helical" evidence="6">
    <location>
        <begin position="82"/>
        <end position="105"/>
    </location>
</feature>
<dbReference type="AlphaFoldDB" id="A0A8B7JIE6"/>